<dbReference type="GO" id="GO:0007266">
    <property type="term" value="P:Rho protein signal transduction"/>
    <property type="evidence" value="ECO:0007669"/>
    <property type="project" value="TreeGrafter"/>
</dbReference>
<dbReference type="AlphaFoldDB" id="A0A401PAV7"/>
<dbReference type="InterPro" id="IPR051296">
    <property type="entry name" value="Cdc42_Effector_BORG/CEP"/>
</dbReference>
<dbReference type="PANTHER" id="PTHR15344:SF12">
    <property type="entry name" value="CRIB DOMAIN-CONTAINING PROTEIN"/>
    <property type="match status" value="1"/>
</dbReference>
<organism evidence="5 6">
    <name type="scientific">Scyliorhinus torazame</name>
    <name type="common">Cloudy catshark</name>
    <name type="synonym">Catulus torazame</name>
    <dbReference type="NCBI Taxonomy" id="75743"/>
    <lineage>
        <taxon>Eukaryota</taxon>
        <taxon>Metazoa</taxon>
        <taxon>Chordata</taxon>
        <taxon>Craniata</taxon>
        <taxon>Vertebrata</taxon>
        <taxon>Chondrichthyes</taxon>
        <taxon>Elasmobranchii</taxon>
        <taxon>Galeomorphii</taxon>
        <taxon>Galeoidea</taxon>
        <taxon>Carcharhiniformes</taxon>
        <taxon>Scyliorhinidae</taxon>
        <taxon>Scyliorhinus</taxon>
    </lineage>
</organism>
<dbReference type="SMART" id="SM00285">
    <property type="entry name" value="PBD"/>
    <property type="match status" value="1"/>
</dbReference>
<dbReference type="OMA" id="RHRSHIG"/>
<dbReference type="InterPro" id="IPR029273">
    <property type="entry name" value="Cdc42_effect-like"/>
</dbReference>
<evidence type="ECO:0000256" key="2">
    <source>
        <dbReference type="ARBA" id="ARBA00010770"/>
    </source>
</evidence>
<dbReference type="GO" id="GO:0030838">
    <property type="term" value="P:positive regulation of actin filament polymerization"/>
    <property type="evidence" value="ECO:0007669"/>
    <property type="project" value="TreeGrafter"/>
</dbReference>
<gene>
    <name evidence="5" type="ORF">scyTo_0012578</name>
</gene>
<sequence length="196" mass="21703">MSIKTPIFLKTGSPKKSKKVKLRDVLSADMISPPLGDFRHRSHIGKSGESDTFGDMSFLQDQGDLLSTLSTSKDSDSRAPPKPPRLHLEESDDPVVETASPMPAITEAPDNQPPIDQSATFQHIPPGSLQQVLLCNSQRVDEKQQQNEDFEDQRCPTETMLHESSFGPSESMFSFKVDLGPSILEDILKVMDNHKS</sequence>
<dbReference type="EMBL" id="BFAA01006106">
    <property type="protein sequence ID" value="GCB70256.1"/>
    <property type="molecule type" value="Genomic_DNA"/>
</dbReference>
<dbReference type="GO" id="GO:0005856">
    <property type="term" value="C:cytoskeleton"/>
    <property type="evidence" value="ECO:0007669"/>
    <property type="project" value="TreeGrafter"/>
</dbReference>
<dbReference type="PROSITE" id="PS50108">
    <property type="entry name" value="CRIB"/>
    <property type="match status" value="1"/>
</dbReference>
<dbReference type="Pfam" id="PF14957">
    <property type="entry name" value="BORG_CEP"/>
    <property type="match status" value="1"/>
</dbReference>
<dbReference type="STRING" id="75743.A0A401PAV7"/>
<protein>
    <recommendedName>
        <fullName evidence="4">CRIB domain-containing protein</fullName>
    </recommendedName>
</protein>
<proteinExistence type="inferred from homology"/>
<evidence type="ECO:0000256" key="1">
    <source>
        <dbReference type="ARBA" id="ARBA00004184"/>
    </source>
</evidence>
<comment type="similarity">
    <text evidence="2">Belongs to the BORG/CEP family.</text>
</comment>
<reference evidence="5 6" key="1">
    <citation type="journal article" date="2018" name="Nat. Ecol. Evol.">
        <title>Shark genomes provide insights into elasmobranch evolution and the origin of vertebrates.</title>
        <authorList>
            <person name="Hara Y"/>
            <person name="Yamaguchi K"/>
            <person name="Onimaru K"/>
            <person name="Kadota M"/>
            <person name="Koyanagi M"/>
            <person name="Keeley SD"/>
            <person name="Tatsumi K"/>
            <person name="Tanaka K"/>
            <person name="Motone F"/>
            <person name="Kageyama Y"/>
            <person name="Nozu R"/>
            <person name="Adachi N"/>
            <person name="Nishimura O"/>
            <person name="Nakagawa R"/>
            <person name="Tanegashima C"/>
            <person name="Kiyatake I"/>
            <person name="Matsumoto R"/>
            <person name="Murakumo K"/>
            <person name="Nishida K"/>
            <person name="Terakita A"/>
            <person name="Kuratani S"/>
            <person name="Sato K"/>
            <person name="Hyodo S Kuraku.S."/>
        </authorList>
    </citation>
    <scope>NUCLEOTIDE SEQUENCE [LARGE SCALE GENOMIC DNA]</scope>
</reference>
<dbReference type="GO" id="GO:0008360">
    <property type="term" value="P:regulation of cell shape"/>
    <property type="evidence" value="ECO:0007669"/>
    <property type="project" value="TreeGrafter"/>
</dbReference>
<comment type="subcellular location">
    <subcellularLocation>
        <location evidence="1">Endomembrane system</location>
        <topology evidence="1">Peripheral membrane protein</topology>
    </subcellularLocation>
</comment>
<keyword evidence="6" id="KW-1185">Reference proteome</keyword>
<dbReference type="InterPro" id="IPR000095">
    <property type="entry name" value="CRIB_dom"/>
</dbReference>
<feature type="region of interest" description="Disordered" evidence="3">
    <location>
        <begin position="1"/>
        <end position="122"/>
    </location>
</feature>
<dbReference type="GO" id="GO:0012505">
    <property type="term" value="C:endomembrane system"/>
    <property type="evidence" value="ECO:0007669"/>
    <property type="project" value="UniProtKB-SubCell"/>
</dbReference>
<name>A0A401PAV7_SCYTO</name>
<accession>A0A401PAV7</accession>
<evidence type="ECO:0000259" key="4">
    <source>
        <dbReference type="PROSITE" id="PS50108"/>
    </source>
</evidence>
<evidence type="ECO:0000313" key="5">
    <source>
        <dbReference type="EMBL" id="GCB70256.1"/>
    </source>
</evidence>
<dbReference type="GO" id="GO:0031267">
    <property type="term" value="F:small GTPase binding"/>
    <property type="evidence" value="ECO:0007669"/>
    <property type="project" value="TreeGrafter"/>
</dbReference>
<dbReference type="GO" id="GO:0005737">
    <property type="term" value="C:cytoplasm"/>
    <property type="evidence" value="ECO:0007669"/>
    <property type="project" value="TreeGrafter"/>
</dbReference>
<evidence type="ECO:0000313" key="6">
    <source>
        <dbReference type="Proteomes" id="UP000288216"/>
    </source>
</evidence>
<evidence type="ECO:0000256" key="3">
    <source>
        <dbReference type="SAM" id="MobiDB-lite"/>
    </source>
</evidence>
<dbReference type="Proteomes" id="UP000288216">
    <property type="component" value="Unassembled WGS sequence"/>
</dbReference>
<comment type="caution">
    <text evidence="5">The sequence shown here is derived from an EMBL/GenBank/DDBJ whole genome shotgun (WGS) entry which is preliminary data.</text>
</comment>
<dbReference type="GO" id="GO:0031274">
    <property type="term" value="P:positive regulation of pseudopodium assembly"/>
    <property type="evidence" value="ECO:0007669"/>
    <property type="project" value="TreeGrafter"/>
</dbReference>
<dbReference type="GO" id="GO:0005886">
    <property type="term" value="C:plasma membrane"/>
    <property type="evidence" value="ECO:0007669"/>
    <property type="project" value="TreeGrafter"/>
</dbReference>
<dbReference type="OrthoDB" id="9948028at2759"/>
<feature type="domain" description="CRIB" evidence="4">
    <location>
        <begin position="31"/>
        <end position="45"/>
    </location>
</feature>
<dbReference type="PANTHER" id="PTHR15344">
    <property type="entry name" value="CDC42 EFFECTOR PROTEIN BORG"/>
    <property type="match status" value="1"/>
</dbReference>